<dbReference type="OrthoDB" id="689422at2759"/>
<name>A0A3L6Q4M6_PANMI</name>
<dbReference type="PANTHER" id="PTHR32444:SF142">
    <property type="entry name" value="RECEPTOR-LIKE SERINE_THREONINE-PROTEIN KINASE"/>
    <property type="match status" value="1"/>
</dbReference>
<dbReference type="InterPro" id="IPR003609">
    <property type="entry name" value="Pan_app"/>
</dbReference>
<protein>
    <recommendedName>
        <fullName evidence="1">Apple domain-containing protein</fullName>
    </recommendedName>
</protein>
<organism evidence="2 3">
    <name type="scientific">Panicum miliaceum</name>
    <name type="common">Proso millet</name>
    <name type="synonym">Broomcorn millet</name>
    <dbReference type="NCBI Taxonomy" id="4540"/>
    <lineage>
        <taxon>Eukaryota</taxon>
        <taxon>Viridiplantae</taxon>
        <taxon>Streptophyta</taxon>
        <taxon>Embryophyta</taxon>
        <taxon>Tracheophyta</taxon>
        <taxon>Spermatophyta</taxon>
        <taxon>Magnoliopsida</taxon>
        <taxon>Liliopsida</taxon>
        <taxon>Poales</taxon>
        <taxon>Poaceae</taxon>
        <taxon>PACMAD clade</taxon>
        <taxon>Panicoideae</taxon>
        <taxon>Panicodae</taxon>
        <taxon>Paniceae</taxon>
        <taxon>Panicinae</taxon>
        <taxon>Panicum</taxon>
        <taxon>Panicum sect. Panicum</taxon>
    </lineage>
</organism>
<reference evidence="3" key="1">
    <citation type="journal article" date="2019" name="Nat. Commun.">
        <title>The genome of broomcorn millet.</title>
        <authorList>
            <person name="Zou C."/>
            <person name="Miki D."/>
            <person name="Li D."/>
            <person name="Tang Q."/>
            <person name="Xiao L."/>
            <person name="Rajput S."/>
            <person name="Deng P."/>
            <person name="Jia W."/>
            <person name="Huang R."/>
            <person name="Zhang M."/>
            <person name="Sun Y."/>
            <person name="Hu J."/>
            <person name="Fu X."/>
            <person name="Schnable P.S."/>
            <person name="Li F."/>
            <person name="Zhang H."/>
            <person name="Feng B."/>
            <person name="Zhu X."/>
            <person name="Liu R."/>
            <person name="Schnable J.C."/>
            <person name="Zhu J.-K."/>
            <person name="Zhang H."/>
        </authorList>
    </citation>
    <scope>NUCLEOTIDE SEQUENCE [LARGE SCALE GENOMIC DNA]</scope>
</reference>
<dbReference type="STRING" id="4540.A0A3L6Q4M6"/>
<gene>
    <name evidence="2" type="ORF">C2845_PM15G23060</name>
</gene>
<dbReference type="CDD" id="cd01098">
    <property type="entry name" value="PAN_AP_plant"/>
    <property type="match status" value="1"/>
</dbReference>
<evidence type="ECO:0000259" key="1">
    <source>
        <dbReference type="PROSITE" id="PS50948"/>
    </source>
</evidence>
<feature type="domain" description="Apple" evidence="1">
    <location>
        <begin position="43"/>
        <end position="123"/>
    </location>
</feature>
<comment type="caution">
    <text evidence="2">The sequence shown here is derived from an EMBL/GenBank/DDBJ whole genome shotgun (WGS) entry which is preliminary data.</text>
</comment>
<accession>A0A3L6Q4M6</accession>
<dbReference type="EMBL" id="PQIB02000013">
    <property type="protein sequence ID" value="RLM73522.1"/>
    <property type="molecule type" value="Genomic_DNA"/>
</dbReference>
<keyword evidence="3" id="KW-1185">Reference proteome</keyword>
<dbReference type="SMART" id="SM00473">
    <property type="entry name" value="PAN_AP"/>
    <property type="match status" value="1"/>
</dbReference>
<proteinExistence type="predicted"/>
<sequence>MPLVAHLVTATRQLSRRHAGAWVRVHRQSQLIRGCQRKEALRCGKENYFMTMPDMKVPDKFLHIRNTSFDQCADECSRNCSCMAYAYANLSSAGGTMGDTSRCLVWTGDLIDMKKARFFTENLYIRLGESPVAFDDILFHLHSSKQRRIAEDLTANYSMSAATSIRSPCLEM</sequence>
<dbReference type="PANTHER" id="PTHR32444">
    <property type="entry name" value="BULB-TYPE LECTIN DOMAIN-CONTAINING PROTEIN"/>
    <property type="match status" value="1"/>
</dbReference>
<evidence type="ECO:0000313" key="2">
    <source>
        <dbReference type="EMBL" id="RLM73522.1"/>
    </source>
</evidence>
<evidence type="ECO:0000313" key="3">
    <source>
        <dbReference type="Proteomes" id="UP000275267"/>
    </source>
</evidence>
<dbReference type="Proteomes" id="UP000275267">
    <property type="component" value="Unassembled WGS sequence"/>
</dbReference>
<dbReference type="PROSITE" id="PS50948">
    <property type="entry name" value="PAN"/>
    <property type="match status" value="1"/>
</dbReference>
<dbReference type="AlphaFoldDB" id="A0A3L6Q4M6"/>
<dbReference type="Pfam" id="PF08276">
    <property type="entry name" value="PAN_2"/>
    <property type="match status" value="1"/>
</dbReference>